<dbReference type="NCBIfam" id="TIGR02429">
    <property type="entry name" value="pcaI_scoA_fam"/>
    <property type="match status" value="1"/>
</dbReference>
<dbReference type="InterPro" id="IPR037171">
    <property type="entry name" value="NagB/RpiA_transferase-like"/>
</dbReference>
<dbReference type="SUPFAM" id="SSF100950">
    <property type="entry name" value="NagB/RpiA/CoA transferase-like"/>
    <property type="match status" value="1"/>
</dbReference>
<dbReference type="EMBL" id="JAGGLI010000006">
    <property type="protein sequence ID" value="MBP2027007.1"/>
    <property type="molecule type" value="Genomic_DNA"/>
</dbReference>
<dbReference type="SMART" id="SM00882">
    <property type="entry name" value="CoA_trans"/>
    <property type="match status" value="1"/>
</dbReference>
<proteinExistence type="inferred from homology"/>
<dbReference type="EC" id="2.8.3.8" evidence="3"/>
<dbReference type="PANTHER" id="PTHR13707:SF60">
    <property type="entry name" value="ACETATE COA-TRANSFERASE SUBUNIT ALPHA"/>
    <property type="match status" value="1"/>
</dbReference>
<dbReference type="Proteomes" id="UP001314903">
    <property type="component" value="Unassembled WGS sequence"/>
</dbReference>
<dbReference type="RefSeq" id="WP_209659627.1">
    <property type="nucleotide sequence ID" value="NZ_JAGGLI010000006.1"/>
</dbReference>
<dbReference type="Pfam" id="PF01144">
    <property type="entry name" value="CoA_trans"/>
    <property type="match status" value="1"/>
</dbReference>
<keyword evidence="4" id="KW-1185">Reference proteome</keyword>
<dbReference type="PROSITE" id="PS01273">
    <property type="entry name" value="COA_TRANSF_1"/>
    <property type="match status" value="1"/>
</dbReference>
<organism evidence="3 4">
    <name type="scientific">Acetoanaerobium pronyense</name>
    <dbReference type="NCBI Taxonomy" id="1482736"/>
    <lineage>
        <taxon>Bacteria</taxon>
        <taxon>Bacillati</taxon>
        <taxon>Bacillota</taxon>
        <taxon>Clostridia</taxon>
        <taxon>Peptostreptococcales</taxon>
        <taxon>Filifactoraceae</taxon>
        <taxon>Acetoanaerobium</taxon>
    </lineage>
</organism>
<protein>
    <submittedName>
        <fullName evidence="3">Acetate CoA/acetoacetate CoA-transferase alpha subunit</fullName>
        <ecNumber evidence="3">2.8.3.8</ecNumber>
        <ecNumber evidence="3">2.8.3.9</ecNumber>
    </submittedName>
</protein>
<evidence type="ECO:0000256" key="1">
    <source>
        <dbReference type="ARBA" id="ARBA00005612"/>
    </source>
</evidence>
<accession>A0ABS4KGX6</accession>
<dbReference type="Gene3D" id="3.40.1080.10">
    <property type="entry name" value="Glutaconate Coenzyme A-transferase"/>
    <property type="match status" value="1"/>
</dbReference>
<dbReference type="GO" id="GO:0047371">
    <property type="term" value="F:butyrate-acetoacetate CoA-transferase activity"/>
    <property type="evidence" value="ECO:0007669"/>
    <property type="project" value="UniProtKB-EC"/>
</dbReference>
<comment type="caution">
    <text evidence="3">The sequence shown here is derived from an EMBL/GenBank/DDBJ whole genome shotgun (WGS) entry which is preliminary data.</text>
</comment>
<dbReference type="NCBIfam" id="NF007394">
    <property type="entry name" value="PRK09920.1"/>
    <property type="match status" value="1"/>
</dbReference>
<dbReference type="InterPro" id="IPR004163">
    <property type="entry name" value="CoA_transf_BS"/>
</dbReference>
<reference evidence="3 4" key="1">
    <citation type="submission" date="2021-03" db="EMBL/GenBank/DDBJ databases">
        <title>Genomic Encyclopedia of Type Strains, Phase IV (KMG-IV): sequencing the most valuable type-strain genomes for metagenomic binning, comparative biology and taxonomic classification.</title>
        <authorList>
            <person name="Goeker M."/>
        </authorList>
    </citation>
    <scope>NUCLEOTIDE SEQUENCE [LARGE SCALE GENOMIC DNA]</scope>
    <source>
        <strain evidence="3 4">DSM 27512</strain>
    </source>
</reference>
<dbReference type="PANTHER" id="PTHR13707">
    <property type="entry name" value="KETOACID-COENZYME A TRANSFERASE"/>
    <property type="match status" value="1"/>
</dbReference>
<dbReference type="InterPro" id="IPR012792">
    <property type="entry name" value="3-oxoacid_CoA-transf_A"/>
</dbReference>
<evidence type="ECO:0000313" key="3">
    <source>
        <dbReference type="EMBL" id="MBP2027007.1"/>
    </source>
</evidence>
<gene>
    <name evidence="3" type="ORF">J2Z35_000799</name>
</gene>
<dbReference type="InterPro" id="IPR004165">
    <property type="entry name" value="CoA_trans_fam_I"/>
</dbReference>
<name>A0ABS4KGX6_9FIRM</name>
<keyword evidence="2 3" id="KW-0808">Transferase</keyword>
<dbReference type="PROSITE" id="PS51257">
    <property type="entry name" value="PROKAR_LIPOPROTEIN"/>
    <property type="match status" value="1"/>
</dbReference>
<evidence type="ECO:0000313" key="4">
    <source>
        <dbReference type="Proteomes" id="UP001314903"/>
    </source>
</evidence>
<sequence>MKKVVSLDTAMDKIQDGMVLMIGGFLGCGTPEIFIDELVKRNVQNLTIIANDTSFIDKGLGKLIANKQVKKVVTSHIGTNQETGKQMLAEELEVDLVPQGTLIERIRCAGTGLGGVLTPTGIGTLVEEGKEKIIVDGNTFLLEKPLKADVALILGNKVDSKGNIVYSKSARNFNPLMAMAADTVIAYAENLVEVGDIDPDSVVTPSILVDYIVKEK</sequence>
<dbReference type="EC" id="2.8.3.9" evidence="3"/>
<comment type="similarity">
    <text evidence="1">Belongs to the 3-oxoacid CoA-transferase subunit A family.</text>
</comment>
<evidence type="ECO:0000256" key="2">
    <source>
        <dbReference type="ARBA" id="ARBA00022679"/>
    </source>
</evidence>
<dbReference type="GO" id="GO:0008775">
    <property type="term" value="F:acetate CoA-transferase activity"/>
    <property type="evidence" value="ECO:0007669"/>
    <property type="project" value="UniProtKB-EC"/>
</dbReference>